<dbReference type="EMBL" id="QBLH01003559">
    <property type="protein sequence ID" value="TGZ37401.1"/>
    <property type="molecule type" value="Genomic_DNA"/>
</dbReference>
<evidence type="ECO:0000313" key="2">
    <source>
        <dbReference type="EMBL" id="TGZ37401.1"/>
    </source>
</evidence>
<protein>
    <submittedName>
        <fullName evidence="2">Uncharacterized protein</fullName>
    </submittedName>
</protein>
<comment type="caution">
    <text evidence="2">The sequence shown here is derived from an EMBL/GenBank/DDBJ whole genome shotgun (WGS) entry which is preliminary data.</text>
</comment>
<evidence type="ECO:0000313" key="3">
    <source>
        <dbReference type="Proteomes" id="UP000310200"/>
    </source>
</evidence>
<accession>A0A4S2JMI2</accession>
<feature type="region of interest" description="Disordered" evidence="1">
    <location>
        <begin position="65"/>
        <end position="89"/>
    </location>
</feature>
<gene>
    <name evidence="2" type="ORF">DBV15_08081</name>
</gene>
<keyword evidence="3" id="KW-1185">Reference proteome</keyword>
<dbReference type="Proteomes" id="UP000310200">
    <property type="component" value="Unassembled WGS sequence"/>
</dbReference>
<evidence type="ECO:0000256" key="1">
    <source>
        <dbReference type="SAM" id="MobiDB-lite"/>
    </source>
</evidence>
<proteinExistence type="predicted"/>
<feature type="compositionally biased region" description="Basic residues" evidence="1">
    <location>
        <begin position="65"/>
        <end position="74"/>
    </location>
</feature>
<reference evidence="2 3" key="1">
    <citation type="journal article" date="2019" name="Philos. Trans. R. Soc. Lond., B, Biol. Sci.">
        <title>Ant behaviour and brain gene expression of defending hosts depend on the ecological success of the intruding social parasite.</title>
        <authorList>
            <person name="Kaur R."/>
            <person name="Stoldt M."/>
            <person name="Jongepier E."/>
            <person name="Feldmeyer B."/>
            <person name="Menzel F."/>
            <person name="Bornberg-Bauer E."/>
            <person name="Foitzik S."/>
        </authorList>
    </citation>
    <scope>NUCLEOTIDE SEQUENCE [LARGE SCALE GENOMIC DNA]</scope>
    <source>
        <tissue evidence="2">Whole body</tissue>
    </source>
</reference>
<sequence length="220" mass="24916">MYLPPLIPATIVNRSYPSTVAAAVLMLLMNSIEPLASRVCRLSRNCFAIAQSRDNGVACCGTRKRERARRARKGDRREPYRRQGGRRKGAKTFREIMLCDDDVTCITRIEGVGLEREGNPSLMDTRKKYHKLERTYVSDQSKVRAKSVAQERLERIRHICRSPVCFPDNYGTAEVALSRSTGRAQLRFSQTAKVTVIVILDVPSLSPLSPSARFTQRRNM</sequence>
<dbReference type="AlphaFoldDB" id="A0A4S2JMI2"/>
<organism evidence="2 3">
    <name type="scientific">Temnothorax longispinosus</name>
    <dbReference type="NCBI Taxonomy" id="300112"/>
    <lineage>
        <taxon>Eukaryota</taxon>
        <taxon>Metazoa</taxon>
        <taxon>Ecdysozoa</taxon>
        <taxon>Arthropoda</taxon>
        <taxon>Hexapoda</taxon>
        <taxon>Insecta</taxon>
        <taxon>Pterygota</taxon>
        <taxon>Neoptera</taxon>
        <taxon>Endopterygota</taxon>
        <taxon>Hymenoptera</taxon>
        <taxon>Apocrita</taxon>
        <taxon>Aculeata</taxon>
        <taxon>Formicoidea</taxon>
        <taxon>Formicidae</taxon>
        <taxon>Myrmicinae</taxon>
        <taxon>Temnothorax</taxon>
    </lineage>
</organism>
<name>A0A4S2JMI2_9HYME</name>